<dbReference type="Gene3D" id="1.10.340.30">
    <property type="entry name" value="Hypothetical protein, domain 2"/>
    <property type="match status" value="1"/>
</dbReference>
<gene>
    <name evidence="2" type="ORF">HOV93_30500</name>
</gene>
<evidence type="ECO:0000313" key="2">
    <source>
        <dbReference type="EMBL" id="MBA2115864.1"/>
    </source>
</evidence>
<keyword evidence="3" id="KW-1185">Reference proteome</keyword>
<feature type="compositionally biased region" description="Basic residues" evidence="1">
    <location>
        <begin position="292"/>
        <end position="313"/>
    </location>
</feature>
<evidence type="ECO:0000256" key="1">
    <source>
        <dbReference type="SAM" id="MobiDB-lite"/>
    </source>
</evidence>
<evidence type="ECO:0000313" key="3">
    <source>
        <dbReference type="Proteomes" id="UP000551616"/>
    </source>
</evidence>
<name>A0A7V8V6H9_9BACT</name>
<dbReference type="SUPFAM" id="SSF48150">
    <property type="entry name" value="DNA-glycosylase"/>
    <property type="match status" value="1"/>
</dbReference>
<organism evidence="2 3">
    <name type="scientific">Bremerella alba</name>
    <dbReference type="NCBI Taxonomy" id="980252"/>
    <lineage>
        <taxon>Bacteria</taxon>
        <taxon>Pseudomonadati</taxon>
        <taxon>Planctomycetota</taxon>
        <taxon>Planctomycetia</taxon>
        <taxon>Pirellulales</taxon>
        <taxon>Pirellulaceae</taxon>
        <taxon>Bremerella</taxon>
    </lineage>
</organism>
<feature type="compositionally biased region" description="Low complexity" evidence="1">
    <location>
        <begin position="254"/>
        <end position="277"/>
    </location>
</feature>
<dbReference type="RefSeq" id="WP_207397291.1">
    <property type="nucleotide sequence ID" value="NZ_JABRWO010000008.1"/>
</dbReference>
<dbReference type="EMBL" id="JABRWO010000008">
    <property type="protein sequence ID" value="MBA2115864.1"/>
    <property type="molecule type" value="Genomic_DNA"/>
</dbReference>
<feature type="compositionally biased region" description="Basic and acidic residues" evidence="1">
    <location>
        <begin position="280"/>
        <end position="291"/>
    </location>
</feature>
<comment type="caution">
    <text evidence="2">The sequence shown here is derived from an EMBL/GenBank/DDBJ whole genome shotgun (WGS) entry which is preliminary data.</text>
</comment>
<dbReference type="GO" id="GO:0006281">
    <property type="term" value="P:DNA repair"/>
    <property type="evidence" value="ECO:0007669"/>
    <property type="project" value="InterPro"/>
</dbReference>
<dbReference type="AlphaFoldDB" id="A0A7V8V6H9"/>
<reference evidence="2 3" key="1">
    <citation type="submission" date="2020-05" db="EMBL/GenBank/DDBJ databases">
        <title>Bremerella alba sp. nov., a novel planctomycete isolated from the surface of the macroalga Fucus spiralis.</title>
        <authorList>
            <person name="Godinho O."/>
            <person name="Botelho R."/>
            <person name="Albuquerque L."/>
            <person name="Wiegand S."/>
            <person name="Da Costa M.S."/>
            <person name="Lobo-Da-Cunha A."/>
            <person name="Jogler C."/>
            <person name="Lage O.M."/>
        </authorList>
    </citation>
    <scope>NUCLEOTIDE SEQUENCE [LARGE SCALE GENOMIC DNA]</scope>
    <source>
        <strain evidence="2 3">FF15</strain>
    </source>
</reference>
<feature type="region of interest" description="Disordered" evidence="1">
    <location>
        <begin position="221"/>
        <end position="313"/>
    </location>
</feature>
<accession>A0A7V8V6H9</accession>
<sequence length="313" mass="34077">MAAANRANVFTACHKIVKKHYTTAGPDKRTIFEQLVFSAILENAPHKVAEQCYGTLQSEYFDWNEVRVTSVPELAEMFSKHPTANAAATRVKTLLQNVFEAIYTYDLEGLKKGNQGKAVDSIEKYGATPFVVGYVTQHGLGGHSIPVDRALLNLMFVLGAITDKELEKQAVPGMERAIPKTKGVEFSDMVHELAVDFQMAPFSKKIRDLLVEIAPDAKSRFPKRVSEEPAAAKEEPKKQAAAADSSSKKKTPTKKAAPQKAAPTKAAKSTSSTAAQKKTAKAEPAKAEPAKKKATKKAAPKKTSTRITKKKPK</sequence>
<protein>
    <submittedName>
        <fullName evidence="2">Uncharacterized protein</fullName>
    </submittedName>
</protein>
<dbReference type="GO" id="GO:0003824">
    <property type="term" value="F:catalytic activity"/>
    <property type="evidence" value="ECO:0007669"/>
    <property type="project" value="InterPro"/>
</dbReference>
<proteinExistence type="predicted"/>
<dbReference type="Proteomes" id="UP000551616">
    <property type="component" value="Unassembled WGS sequence"/>
</dbReference>
<dbReference type="InterPro" id="IPR011257">
    <property type="entry name" value="DNA_glycosylase"/>
</dbReference>
<dbReference type="InterPro" id="IPR023170">
    <property type="entry name" value="HhH_base_excis_C"/>
</dbReference>
<dbReference type="Gene3D" id="1.10.1670.10">
    <property type="entry name" value="Helix-hairpin-Helix base-excision DNA repair enzymes (C-terminal)"/>
    <property type="match status" value="1"/>
</dbReference>
<feature type="compositionally biased region" description="Basic and acidic residues" evidence="1">
    <location>
        <begin position="221"/>
        <end position="238"/>
    </location>
</feature>